<name>A0A6A3CNN0_HIBSY</name>
<feature type="compositionally biased region" description="Acidic residues" evidence="1">
    <location>
        <begin position="133"/>
        <end position="142"/>
    </location>
</feature>
<evidence type="ECO:0000256" key="1">
    <source>
        <dbReference type="SAM" id="MobiDB-lite"/>
    </source>
</evidence>
<organism evidence="2 3">
    <name type="scientific">Hibiscus syriacus</name>
    <name type="common">Rose of Sharon</name>
    <dbReference type="NCBI Taxonomy" id="106335"/>
    <lineage>
        <taxon>Eukaryota</taxon>
        <taxon>Viridiplantae</taxon>
        <taxon>Streptophyta</taxon>
        <taxon>Embryophyta</taxon>
        <taxon>Tracheophyta</taxon>
        <taxon>Spermatophyta</taxon>
        <taxon>Magnoliopsida</taxon>
        <taxon>eudicotyledons</taxon>
        <taxon>Gunneridae</taxon>
        <taxon>Pentapetalae</taxon>
        <taxon>rosids</taxon>
        <taxon>malvids</taxon>
        <taxon>Malvales</taxon>
        <taxon>Malvaceae</taxon>
        <taxon>Malvoideae</taxon>
        <taxon>Hibiscus</taxon>
    </lineage>
</organism>
<dbReference type="AlphaFoldDB" id="A0A6A3CNN0"/>
<evidence type="ECO:0000313" key="3">
    <source>
        <dbReference type="Proteomes" id="UP000436088"/>
    </source>
</evidence>
<feature type="region of interest" description="Disordered" evidence="1">
    <location>
        <begin position="54"/>
        <end position="147"/>
    </location>
</feature>
<proteinExistence type="predicted"/>
<feature type="region of interest" description="Disordered" evidence="1">
    <location>
        <begin position="1"/>
        <end position="25"/>
    </location>
</feature>
<keyword evidence="3" id="KW-1185">Reference proteome</keyword>
<reference evidence="2" key="1">
    <citation type="submission" date="2019-09" db="EMBL/GenBank/DDBJ databases">
        <title>Draft genome information of white flower Hibiscus syriacus.</title>
        <authorList>
            <person name="Kim Y.-M."/>
        </authorList>
    </citation>
    <scope>NUCLEOTIDE SEQUENCE [LARGE SCALE GENOMIC DNA]</scope>
    <source>
        <strain evidence="2">YM2019G1</strain>
    </source>
</reference>
<feature type="compositionally biased region" description="Basic and acidic residues" evidence="1">
    <location>
        <begin position="64"/>
        <end position="121"/>
    </location>
</feature>
<dbReference type="EMBL" id="VEPZ02000231">
    <property type="protein sequence ID" value="KAE8729222.1"/>
    <property type="molecule type" value="Genomic_DNA"/>
</dbReference>
<comment type="caution">
    <text evidence="2">The sequence shown here is derived from an EMBL/GenBank/DDBJ whole genome shotgun (WGS) entry which is preliminary data.</text>
</comment>
<dbReference type="Proteomes" id="UP000436088">
    <property type="component" value="Unassembled WGS sequence"/>
</dbReference>
<protein>
    <submittedName>
        <fullName evidence="2">Uncharacterized protein</fullName>
    </submittedName>
</protein>
<accession>A0A6A3CNN0</accession>
<sequence length="182" mass="19621">MSINKGFQLAGHSSPFRSPPISGESYSLRRGYRNLNLPAPPPPTPDLSVIKRHVSPKIASVTRNKMEDVKANDRISHGNQEEEETKQWEDGEETEKLGVKETQRRSAVEGGREGEGERSGGEEIGGSLRGLQEVDDGNDSGEADVPSGGIGAAVAVLSFVEFQGISWNHCAGLHRDLGSFVL</sequence>
<evidence type="ECO:0000313" key="2">
    <source>
        <dbReference type="EMBL" id="KAE8729222.1"/>
    </source>
</evidence>
<gene>
    <name evidence="2" type="ORF">F3Y22_tig00003725pilonHSYRG00139</name>
</gene>